<keyword evidence="1" id="KW-0732">Signal</keyword>
<sequence length="198" mass="21394">MKLIKLIPLIAAMPLLAQANVVLTSDGSALLINDKVALLAKTMYDGNGNEITSIKIIESDDKEAKVFLTVDDKRGVFEIRATGYSEADLGSGTDIYNASCQLVGVSRVSFYPIDYIADGYINIGEQSHYEVSQLGESVSGFNIMGLSLDYDPSTGEPIQGQDCSQGTPMTGRALEYSQALTDSVNTFFDQLIFPLSIK</sequence>
<evidence type="ECO:0000313" key="2">
    <source>
        <dbReference type="EMBL" id="TVO39436.1"/>
    </source>
</evidence>
<dbReference type="AlphaFoldDB" id="A0A557PFM7"/>
<organism evidence="2 3">
    <name type="scientific">Vibrio algivorus</name>
    <dbReference type="NCBI Taxonomy" id="1667024"/>
    <lineage>
        <taxon>Bacteria</taxon>
        <taxon>Pseudomonadati</taxon>
        <taxon>Pseudomonadota</taxon>
        <taxon>Gammaproteobacteria</taxon>
        <taxon>Vibrionales</taxon>
        <taxon>Vibrionaceae</taxon>
        <taxon>Vibrio</taxon>
    </lineage>
</organism>
<name>A0A557PFM7_9VIBR</name>
<dbReference type="OrthoDB" id="9949059at2"/>
<dbReference type="EMBL" id="VMKJ01000002">
    <property type="protein sequence ID" value="TVO39436.1"/>
    <property type="molecule type" value="Genomic_DNA"/>
</dbReference>
<dbReference type="RefSeq" id="WP_144387350.1">
    <property type="nucleotide sequence ID" value="NZ_CANNCB010000001.1"/>
</dbReference>
<evidence type="ECO:0000256" key="1">
    <source>
        <dbReference type="SAM" id="SignalP"/>
    </source>
</evidence>
<accession>A0A557PFM7</accession>
<proteinExistence type="predicted"/>
<reference evidence="2 3" key="1">
    <citation type="submission" date="2019-07" db="EMBL/GenBank/DDBJ databases">
        <title>The draft genome sequence of Vibrio algivorus M1486.</title>
        <authorList>
            <person name="Meng X."/>
        </authorList>
    </citation>
    <scope>NUCLEOTIDE SEQUENCE [LARGE SCALE GENOMIC DNA]</scope>
    <source>
        <strain evidence="2 3">M1486</strain>
    </source>
</reference>
<feature type="chain" id="PRO_5022053854" evidence="1">
    <location>
        <begin position="20"/>
        <end position="198"/>
    </location>
</feature>
<comment type="caution">
    <text evidence="2">The sequence shown here is derived from an EMBL/GenBank/DDBJ whole genome shotgun (WGS) entry which is preliminary data.</text>
</comment>
<dbReference type="Proteomes" id="UP000319828">
    <property type="component" value="Unassembled WGS sequence"/>
</dbReference>
<gene>
    <name evidence="2" type="ORF">FOF44_02290</name>
</gene>
<evidence type="ECO:0000313" key="3">
    <source>
        <dbReference type="Proteomes" id="UP000319828"/>
    </source>
</evidence>
<feature type="signal peptide" evidence="1">
    <location>
        <begin position="1"/>
        <end position="19"/>
    </location>
</feature>
<protein>
    <submittedName>
        <fullName evidence="2">Uncharacterized protein</fullName>
    </submittedName>
</protein>